<evidence type="ECO:0000256" key="1">
    <source>
        <dbReference type="ARBA" id="ARBA00001541"/>
    </source>
</evidence>
<organism evidence="8 9">
    <name type="scientific">Blastochloris tepida</name>
    <dbReference type="NCBI Taxonomy" id="2233851"/>
    <lineage>
        <taxon>Bacteria</taxon>
        <taxon>Pseudomonadati</taxon>
        <taxon>Pseudomonadota</taxon>
        <taxon>Alphaproteobacteria</taxon>
        <taxon>Hyphomicrobiales</taxon>
        <taxon>Blastochloridaceae</taxon>
        <taxon>Blastochloris</taxon>
    </lineage>
</organism>
<feature type="binding site" evidence="6">
    <location>
        <position position="127"/>
    </location>
    <ligand>
        <name>S-adenosyl-L-methionine</name>
        <dbReference type="ChEBI" id="CHEBI:59789"/>
    </ligand>
</feature>
<dbReference type="SUPFAM" id="SSF47757">
    <property type="entry name" value="Chemotaxis receptor methyltransferase CheR, N-terminal domain"/>
    <property type="match status" value="1"/>
</dbReference>
<comment type="function">
    <text evidence="5">Methylation of the membrane-bound methyl-accepting chemotaxis proteins (MCP) to form gamma-glutamyl methyl ester residues in MCP.</text>
</comment>
<reference evidence="8 9" key="1">
    <citation type="submission" date="2018-08" db="EMBL/GenBank/DDBJ databases">
        <title>Complete genome sequencing of Blastochloris tepida GI.</title>
        <authorList>
            <person name="Tsukatani Y."/>
            <person name="Mori H."/>
        </authorList>
    </citation>
    <scope>NUCLEOTIDE SEQUENCE [LARGE SCALE GENOMIC DNA]</scope>
    <source>
        <strain evidence="8 9">GI</strain>
    </source>
</reference>
<feature type="binding site" evidence="6">
    <location>
        <position position="153"/>
    </location>
    <ligand>
        <name>S-adenosyl-L-methionine</name>
        <dbReference type="ChEBI" id="CHEBI:59789"/>
    </ligand>
</feature>
<keyword evidence="9" id="KW-1185">Reference proteome</keyword>
<dbReference type="Gene3D" id="3.40.50.150">
    <property type="entry name" value="Vaccinia Virus protein VP39"/>
    <property type="match status" value="1"/>
</dbReference>
<dbReference type="GO" id="GO:0008983">
    <property type="term" value="F:protein-glutamate O-methyltransferase activity"/>
    <property type="evidence" value="ECO:0007669"/>
    <property type="project" value="UniProtKB-EC"/>
</dbReference>
<dbReference type="SUPFAM" id="SSF53335">
    <property type="entry name" value="S-adenosyl-L-methionine-dependent methyltransferases"/>
    <property type="match status" value="1"/>
</dbReference>
<comment type="catalytic activity">
    <reaction evidence="1 5">
        <text>L-glutamyl-[protein] + S-adenosyl-L-methionine = [protein]-L-glutamate 5-O-methyl ester + S-adenosyl-L-homocysteine</text>
        <dbReference type="Rhea" id="RHEA:24452"/>
        <dbReference type="Rhea" id="RHEA-COMP:10208"/>
        <dbReference type="Rhea" id="RHEA-COMP:10311"/>
        <dbReference type="ChEBI" id="CHEBI:29973"/>
        <dbReference type="ChEBI" id="CHEBI:57856"/>
        <dbReference type="ChEBI" id="CHEBI:59789"/>
        <dbReference type="ChEBI" id="CHEBI:82795"/>
        <dbReference type="EC" id="2.1.1.80"/>
    </reaction>
</comment>
<feature type="binding site" evidence="6">
    <location>
        <position position="83"/>
    </location>
    <ligand>
        <name>S-adenosyl-L-methionine</name>
        <dbReference type="ChEBI" id="CHEBI:59789"/>
    </ligand>
</feature>
<dbReference type="InterPro" id="IPR000780">
    <property type="entry name" value="CheR_MeTrfase"/>
</dbReference>
<feature type="binding site" evidence="6">
    <location>
        <position position="89"/>
    </location>
    <ligand>
        <name>S-adenosyl-L-methionine</name>
        <dbReference type="ChEBI" id="CHEBI:59789"/>
    </ligand>
</feature>
<accession>A0A348FXC1</accession>
<dbReference type="SMART" id="SM00138">
    <property type="entry name" value="MeTrc"/>
    <property type="match status" value="1"/>
</dbReference>
<feature type="binding site" evidence="6">
    <location>
        <begin position="208"/>
        <end position="209"/>
    </location>
    <ligand>
        <name>S-adenosyl-L-methionine</name>
        <dbReference type="ChEBI" id="CHEBI:59789"/>
    </ligand>
</feature>
<dbReference type="Gene3D" id="1.10.155.10">
    <property type="entry name" value="Chemotaxis receptor methyltransferase CheR, N-terminal domain"/>
    <property type="match status" value="1"/>
</dbReference>
<evidence type="ECO:0000313" key="9">
    <source>
        <dbReference type="Proteomes" id="UP000266934"/>
    </source>
</evidence>
<sequence>MIQPAMRRAEPVISEEDFARFREFFYRKTGIMFADNKRYFVDKRLRERMAACNLPAFRDYFNLARFQANGAELQHLVNAMTVNETYFYREEYQFRCLVESILPEVTRGRRHGETVRIWTIPCSTGEEAYSIAFYLLDHWPRVDDFSIEIIASDIDTQVLEQAKRGVYGERALQYLPKATIARYMNRVGEGVFQVVPEIRNSIMFVQANLSDALSTSRFRGFDVVFCRNLLIYFDDISRREAAETIFEALDPGGFVCLGHSESMSRVSSLFSVRKFPAAIVYQKPE</sequence>
<dbReference type="InterPro" id="IPR022641">
    <property type="entry name" value="CheR_N"/>
</dbReference>
<dbReference type="Pfam" id="PF03705">
    <property type="entry name" value="CheR_N"/>
    <property type="match status" value="1"/>
</dbReference>
<name>A0A348FXC1_9HYPH</name>
<dbReference type="RefSeq" id="WP_197723259.1">
    <property type="nucleotide sequence ID" value="NZ_AP018907.1"/>
</dbReference>
<dbReference type="PROSITE" id="PS50123">
    <property type="entry name" value="CHER"/>
    <property type="match status" value="1"/>
</dbReference>
<dbReference type="PRINTS" id="PR00996">
    <property type="entry name" value="CHERMTFRASE"/>
</dbReference>
<dbReference type="PANTHER" id="PTHR24422:SF10">
    <property type="entry name" value="CHEMOTAXIS PROTEIN METHYLTRANSFERASE 2"/>
    <property type="match status" value="1"/>
</dbReference>
<dbReference type="InterPro" id="IPR036804">
    <property type="entry name" value="CheR_N_sf"/>
</dbReference>
<evidence type="ECO:0000256" key="3">
    <source>
        <dbReference type="ARBA" id="ARBA00022679"/>
    </source>
</evidence>
<feature type="binding site" evidence="6">
    <location>
        <begin position="227"/>
        <end position="228"/>
    </location>
    <ligand>
        <name>S-adenosyl-L-methionine</name>
        <dbReference type="ChEBI" id="CHEBI:59789"/>
    </ligand>
</feature>
<feature type="domain" description="CheR-type methyltransferase" evidence="7">
    <location>
        <begin position="6"/>
        <end position="285"/>
    </location>
</feature>
<keyword evidence="2 5" id="KW-0489">Methyltransferase</keyword>
<dbReference type="Pfam" id="PF01739">
    <property type="entry name" value="CheR"/>
    <property type="match status" value="1"/>
</dbReference>
<evidence type="ECO:0000313" key="8">
    <source>
        <dbReference type="EMBL" id="BBF91954.1"/>
    </source>
</evidence>
<feature type="binding site" evidence="6">
    <location>
        <position position="85"/>
    </location>
    <ligand>
        <name>S-adenosyl-L-methionine</name>
        <dbReference type="ChEBI" id="CHEBI:59789"/>
    </ligand>
</feature>
<evidence type="ECO:0000256" key="2">
    <source>
        <dbReference type="ARBA" id="ARBA00022603"/>
    </source>
</evidence>
<evidence type="ECO:0000259" key="7">
    <source>
        <dbReference type="PROSITE" id="PS50123"/>
    </source>
</evidence>
<dbReference type="GO" id="GO:0032259">
    <property type="term" value="P:methylation"/>
    <property type="evidence" value="ECO:0007669"/>
    <property type="project" value="UniProtKB-KW"/>
</dbReference>
<dbReference type="InterPro" id="IPR050903">
    <property type="entry name" value="Bact_Chemotaxis_MeTrfase"/>
</dbReference>
<dbReference type="EMBL" id="AP018907">
    <property type="protein sequence ID" value="BBF91954.1"/>
    <property type="molecule type" value="Genomic_DNA"/>
</dbReference>
<protein>
    <recommendedName>
        <fullName evidence="5">Chemotaxis protein methyltransferase</fullName>
        <ecNumber evidence="5">2.1.1.80</ecNumber>
    </recommendedName>
</protein>
<evidence type="ECO:0000256" key="5">
    <source>
        <dbReference type="PIRNR" id="PIRNR000410"/>
    </source>
</evidence>
<proteinExistence type="predicted"/>
<dbReference type="EC" id="2.1.1.80" evidence="5"/>
<dbReference type="KEGG" id="blag:BLTE_06390"/>
<dbReference type="PIRSF" id="PIRSF000410">
    <property type="entry name" value="CheR"/>
    <property type="match status" value="1"/>
</dbReference>
<evidence type="ECO:0000256" key="6">
    <source>
        <dbReference type="PIRSR" id="PIRSR000410-1"/>
    </source>
</evidence>
<dbReference type="AlphaFoldDB" id="A0A348FXC1"/>
<gene>
    <name evidence="8" type="primary">cheR2</name>
    <name evidence="8" type="ORF">BLTE_06390</name>
</gene>
<dbReference type="PANTHER" id="PTHR24422">
    <property type="entry name" value="CHEMOTAXIS PROTEIN METHYLTRANSFERASE"/>
    <property type="match status" value="1"/>
</dbReference>
<keyword evidence="4 5" id="KW-0949">S-adenosyl-L-methionine</keyword>
<dbReference type="InterPro" id="IPR022642">
    <property type="entry name" value="CheR_C"/>
</dbReference>
<dbReference type="InterPro" id="IPR029063">
    <property type="entry name" value="SAM-dependent_MTases_sf"/>
</dbReference>
<dbReference type="Proteomes" id="UP000266934">
    <property type="component" value="Chromosome"/>
</dbReference>
<dbReference type="InterPro" id="IPR026024">
    <property type="entry name" value="Chemotaxis_MeTrfase_CheR"/>
</dbReference>
<evidence type="ECO:0000256" key="4">
    <source>
        <dbReference type="ARBA" id="ARBA00022691"/>
    </source>
</evidence>
<keyword evidence="3 5" id="KW-0808">Transferase</keyword>